<comment type="caution">
    <text evidence="2">The sequence shown here is derived from an EMBL/GenBank/DDBJ whole genome shotgun (WGS) entry which is preliminary data.</text>
</comment>
<sequence>MFSFTILVAGIVIFFLIIIRVLWRREWAMLSFVIVLFLLFIVLNHVFRPLLLLPLAFIYSKRMTEKSIKLRDEKNLPSQD</sequence>
<protein>
    <submittedName>
        <fullName evidence="2">Uncharacterized protein</fullName>
    </submittedName>
</protein>
<gene>
    <name evidence="2" type="ORF">AMD01_03500</name>
</gene>
<dbReference type="AlphaFoldDB" id="A0A0M0LIK1"/>
<dbReference type="RefSeq" id="WP_053399984.1">
    <property type="nucleotide sequence ID" value="NZ_LILC01000002.1"/>
</dbReference>
<accession>A0A0M0LIK1</accession>
<evidence type="ECO:0000313" key="3">
    <source>
        <dbReference type="Proteomes" id="UP000037558"/>
    </source>
</evidence>
<keyword evidence="1" id="KW-0812">Transmembrane</keyword>
<dbReference type="PATRIC" id="fig|284581.3.peg.993"/>
<evidence type="ECO:0000256" key="1">
    <source>
        <dbReference type="SAM" id="Phobius"/>
    </source>
</evidence>
<keyword evidence="1" id="KW-0472">Membrane</keyword>
<feature type="transmembrane region" description="Helical" evidence="1">
    <location>
        <begin position="6"/>
        <end position="23"/>
    </location>
</feature>
<evidence type="ECO:0000313" key="2">
    <source>
        <dbReference type="EMBL" id="KOO50811.1"/>
    </source>
</evidence>
<organism evidence="2 3">
    <name type="scientific">Priestia koreensis</name>
    <dbReference type="NCBI Taxonomy" id="284581"/>
    <lineage>
        <taxon>Bacteria</taxon>
        <taxon>Bacillati</taxon>
        <taxon>Bacillota</taxon>
        <taxon>Bacilli</taxon>
        <taxon>Bacillales</taxon>
        <taxon>Bacillaceae</taxon>
        <taxon>Priestia</taxon>
    </lineage>
</organism>
<keyword evidence="1" id="KW-1133">Transmembrane helix</keyword>
<reference evidence="3" key="1">
    <citation type="submission" date="2015-08" db="EMBL/GenBank/DDBJ databases">
        <title>Fjat-14210 dsm16467.</title>
        <authorList>
            <person name="Liu B."/>
            <person name="Wang J."/>
            <person name="Zhu Y."/>
            <person name="Liu G."/>
            <person name="Chen Q."/>
            <person name="Chen Z."/>
            <person name="Lan J."/>
            <person name="Che J."/>
            <person name="Ge C."/>
            <person name="Shi H."/>
            <person name="Pan Z."/>
            <person name="Liu X."/>
        </authorList>
    </citation>
    <scope>NUCLEOTIDE SEQUENCE [LARGE SCALE GENOMIC DNA]</scope>
    <source>
        <strain evidence="3">DSM 16467</strain>
    </source>
</reference>
<proteinExistence type="predicted"/>
<feature type="transmembrane region" description="Helical" evidence="1">
    <location>
        <begin position="30"/>
        <end position="47"/>
    </location>
</feature>
<name>A0A0M0LIK1_9BACI</name>
<dbReference type="EMBL" id="LILC01000002">
    <property type="protein sequence ID" value="KOO50811.1"/>
    <property type="molecule type" value="Genomic_DNA"/>
</dbReference>
<keyword evidence="3" id="KW-1185">Reference proteome</keyword>
<dbReference type="Proteomes" id="UP000037558">
    <property type="component" value="Unassembled WGS sequence"/>
</dbReference>